<organism evidence="2 3">
    <name type="scientific">Sphagnum jensenii</name>
    <dbReference type="NCBI Taxonomy" id="128206"/>
    <lineage>
        <taxon>Eukaryota</taxon>
        <taxon>Viridiplantae</taxon>
        <taxon>Streptophyta</taxon>
        <taxon>Embryophyta</taxon>
        <taxon>Bryophyta</taxon>
        <taxon>Sphagnophytina</taxon>
        <taxon>Sphagnopsida</taxon>
        <taxon>Sphagnales</taxon>
        <taxon>Sphagnaceae</taxon>
        <taxon>Sphagnum</taxon>
    </lineage>
</organism>
<proteinExistence type="predicted"/>
<feature type="non-terminal residue" evidence="2">
    <location>
        <position position="1"/>
    </location>
</feature>
<gene>
    <name evidence="2" type="ORF">CSSPJE1EN1_LOCUS25181</name>
</gene>
<reference evidence="2" key="1">
    <citation type="submission" date="2024-02" db="EMBL/GenBank/DDBJ databases">
        <authorList>
            <consortium name="ELIXIR-Norway"/>
            <consortium name="Elixir Norway"/>
        </authorList>
    </citation>
    <scope>NUCLEOTIDE SEQUENCE</scope>
</reference>
<evidence type="ECO:0000313" key="3">
    <source>
        <dbReference type="Proteomes" id="UP001497444"/>
    </source>
</evidence>
<protein>
    <recommendedName>
        <fullName evidence="4">Transposase</fullName>
    </recommendedName>
</protein>
<evidence type="ECO:0000256" key="1">
    <source>
        <dbReference type="SAM" id="MobiDB-lite"/>
    </source>
</evidence>
<dbReference type="Proteomes" id="UP001497444">
    <property type="component" value="Unassembled WGS sequence"/>
</dbReference>
<evidence type="ECO:0008006" key="4">
    <source>
        <dbReference type="Google" id="ProtNLM"/>
    </source>
</evidence>
<evidence type="ECO:0000313" key="2">
    <source>
        <dbReference type="EMBL" id="CAK9249803.1"/>
    </source>
</evidence>
<keyword evidence="3" id="KW-1185">Reference proteome</keyword>
<accession>A0ABP0V5Z3</accession>
<name>A0ABP0V5Z3_9BRYO</name>
<comment type="caution">
    <text evidence="2">The sequence shown here is derived from an EMBL/GenBank/DDBJ whole genome shotgun (WGS) entry which is preliminary data.</text>
</comment>
<feature type="region of interest" description="Disordered" evidence="1">
    <location>
        <begin position="196"/>
        <end position="215"/>
    </location>
</feature>
<dbReference type="EMBL" id="CAXAQS010000050">
    <property type="protein sequence ID" value="CAK9249803.1"/>
    <property type="molecule type" value="Genomic_DNA"/>
</dbReference>
<sequence length="215" mass="24484">HSSAAARAYRPKDKALVEGAVKLIYRSVYQTVGSGVYTSLDALNAAIGKAQEVHNTIPFKGRDYSRRQQFEEIERNILPLRADRSPCRQCRKYQYTTNQEHLASAHRFVSDWTPEKFIGQARAISEDVAAYVAQVLEHKAHPEQAYKSCSGILSLARKVGNERLSNACKRAYDYGVYNYPIIVQILDKRLDRMEEDPAELPMPGHDNIRGSEYYE</sequence>